<dbReference type="Gene3D" id="3.40.50.2000">
    <property type="entry name" value="Glycogen Phosphorylase B"/>
    <property type="match status" value="1"/>
</dbReference>
<name>A0A4Q2S591_9ACTN</name>
<comment type="caution">
    <text evidence="1">The sequence shown here is derived from an EMBL/GenBank/DDBJ whole genome shotgun (WGS) entry which is preliminary data.</text>
</comment>
<dbReference type="EMBL" id="SDWS01000001">
    <property type="protein sequence ID" value="RYB96496.1"/>
    <property type="molecule type" value="Genomic_DNA"/>
</dbReference>
<reference evidence="1 2" key="1">
    <citation type="submission" date="2019-01" db="EMBL/GenBank/DDBJ databases">
        <title>Novel species of Nocardioides.</title>
        <authorList>
            <person name="Liu Q."/>
            <person name="Xin Y.-H."/>
        </authorList>
    </citation>
    <scope>NUCLEOTIDE SEQUENCE [LARGE SCALE GENOMIC DNA]</scope>
    <source>
        <strain evidence="1 2">HLT3-15</strain>
    </source>
</reference>
<evidence type="ECO:0000313" key="2">
    <source>
        <dbReference type="Proteomes" id="UP000291838"/>
    </source>
</evidence>
<evidence type="ECO:0000313" key="1">
    <source>
        <dbReference type="EMBL" id="RYB96496.1"/>
    </source>
</evidence>
<dbReference type="SUPFAM" id="SSF53756">
    <property type="entry name" value="UDP-Glycosyltransferase/glycogen phosphorylase"/>
    <property type="match status" value="1"/>
</dbReference>
<dbReference type="Proteomes" id="UP000291838">
    <property type="component" value="Unassembled WGS sequence"/>
</dbReference>
<accession>A0A4Q2S591</accession>
<sequence>MSIAQSRKQVAAPPRSTPLTIASVPAGHVYVRHLAPLGGDGVVRLPDPDPANPDRPAGATWWPPVMLDPEWARTADFDVFHLHFGFDAVRPEDLEKLTKVLRGRGKPFVFTVHDLRNPHHRDRALHDEQLDVLVGAADALVTLTPGAAREIESRWGRAPLVVPHPHVVDLPTISRALEVRPRWRRRPFRVGLHLKSLRANMDPMRILPTLVETVADLDDAVLQVNCHRDVLDDDGARRDAELSAWLRREAAAGRLELEVHDYLSDEDLWGYLASLDLSVLPYTFGTHSGWLEACRDLQTTVLAPSCGYYADQGPILGYTNDGDDFDAASLRDAVVRAHDERPRYGASVDERTEQRRSVARAHEDLYREVSR</sequence>
<dbReference type="OrthoDB" id="3287135at2"/>
<gene>
    <name evidence="1" type="ORF">EUA06_02695</name>
</gene>
<proteinExistence type="predicted"/>
<keyword evidence="2" id="KW-1185">Reference proteome</keyword>
<organism evidence="1 2">
    <name type="scientific">Nocardioides glacieisoli</name>
    <dbReference type="NCBI Taxonomy" id="1168730"/>
    <lineage>
        <taxon>Bacteria</taxon>
        <taxon>Bacillati</taxon>
        <taxon>Actinomycetota</taxon>
        <taxon>Actinomycetes</taxon>
        <taxon>Propionibacteriales</taxon>
        <taxon>Nocardioidaceae</taxon>
        <taxon>Nocardioides</taxon>
    </lineage>
</organism>
<protein>
    <submittedName>
        <fullName evidence="1">Glycosyltransferase family 1 protein</fullName>
    </submittedName>
</protein>
<dbReference type="GO" id="GO:0016740">
    <property type="term" value="F:transferase activity"/>
    <property type="evidence" value="ECO:0007669"/>
    <property type="project" value="UniProtKB-KW"/>
</dbReference>
<dbReference type="AlphaFoldDB" id="A0A4Q2S591"/>
<keyword evidence="1" id="KW-0808">Transferase</keyword>